<accession>A0A8S3D828</accession>
<comment type="caution">
    <text evidence="2">The sequence shown here is derived from an EMBL/GenBank/DDBJ whole genome shotgun (WGS) entry which is preliminary data.</text>
</comment>
<dbReference type="SUPFAM" id="SSF56436">
    <property type="entry name" value="C-type lectin-like"/>
    <property type="match status" value="1"/>
</dbReference>
<feature type="non-terminal residue" evidence="2">
    <location>
        <position position="62"/>
    </location>
</feature>
<organism evidence="2 3">
    <name type="scientific">Rotaria magnacalcarata</name>
    <dbReference type="NCBI Taxonomy" id="392030"/>
    <lineage>
        <taxon>Eukaryota</taxon>
        <taxon>Metazoa</taxon>
        <taxon>Spiralia</taxon>
        <taxon>Gnathifera</taxon>
        <taxon>Rotifera</taxon>
        <taxon>Eurotatoria</taxon>
        <taxon>Bdelloidea</taxon>
        <taxon>Philodinida</taxon>
        <taxon>Philodinidae</taxon>
        <taxon>Rotaria</taxon>
    </lineage>
</organism>
<dbReference type="InterPro" id="IPR016187">
    <property type="entry name" value="CTDL_fold"/>
</dbReference>
<protein>
    <submittedName>
        <fullName evidence="2">Uncharacterized protein</fullName>
    </submittedName>
</protein>
<name>A0A8S3D828_9BILA</name>
<evidence type="ECO:0000313" key="2">
    <source>
        <dbReference type="EMBL" id="CAF4990738.1"/>
    </source>
</evidence>
<evidence type="ECO:0000313" key="3">
    <source>
        <dbReference type="Proteomes" id="UP000676336"/>
    </source>
</evidence>
<gene>
    <name evidence="1" type="ORF">SMN809_LOCUS46318</name>
    <name evidence="2" type="ORF">SMN809_LOCUS56270</name>
</gene>
<dbReference type="Proteomes" id="UP000676336">
    <property type="component" value="Unassembled WGS sequence"/>
</dbReference>
<dbReference type="EMBL" id="CAJOBI010143846">
    <property type="protein sequence ID" value="CAF4780384.1"/>
    <property type="molecule type" value="Genomic_DNA"/>
</dbReference>
<dbReference type="EMBL" id="CAJOBI010200686">
    <property type="protein sequence ID" value="CAF4990738.1"/>
    <property type="molecule type" value="Genomic_DNA"/>
</dbReference>
<sequence>ARIYDKFDNKTLIEVNYYPPYLDSTRLRQGKCDPGWTLDDTLCYFYFGAITTYRIAQEMCSS</sequence>
<feature type="non-terminal residue" evidence="2">
    <location>
        <position position="1"/>
    </location>
</feature>
<evidence type="ECO:0000313" key="1">
    <source>
        <dbReference type="EMBL" id="CAF4780384.1"/>
    </source>
</evidence>
<dbReference type="AlphaFoldDB" id="A0A8S3D828"/>
<reference evidence="2" key="1">
    <citation type="submission" date="2021-02" db="EMBL/GenBank/DDBJ databases">
        <authorList>
            <person name="Nowell W R."/>
        </authorList>
    </citation>
    <scope>NUCLEOTIDE SEQUENCE</scope>
</reference>
<proteinExistence type="predicted"/>